<feature type="transmembrane region" description="Helical" evidence="1">
    <location>
        <begin position="16"/>
        <end position="40"/>
    </location>
</feature>
<keyword evidence="1" id="KW-0472">Membrane</keyword>
<dbReference type="Pfam" id="PF07811">
    <property type="entry name" value="TadE"/>
    <property type="match status" value="1"/>
</dbReference>
<dbReference type="EMBL" id="JAYDCJ010000003">
    <property type="protein sequence ID" value="MEA1082170.1"/>
    <property type="molecule type" value="Genomic_DNA"/>
</dbReference>
<keyword evidence="1" id="KW-1133">Transmembrane helix</keyword>
<accession>A0ABU5P271</accession>
<comment type="caution">
    <text evidence="3">The sequence shown here is derived from an EMBL/GenBank/DDBJ whole genome shotgun (WGS) entry which is preliminary data.</text>
</comment>
<evidence type="ECO:0000259" key="2">
    <source>
        <dbReference type="Pfam" id="PF07811"/>
    </source>
</evidence>
<feature type="domain" description="TadE-like" evidence="2">
    <location>
        <begin position="10"/>
        <end position="52"/>
    </location>
</feature>
<evidence type="ECO:0000256" key="1">
    <source>
        <dbReference type="SAM" id="Phobius"/>
    </source>
</evidence>
<protein>
    <submittedName>
        <fullName evidence="3">TadE family protein</fullName>
    </submittedName>
</protein>
<gene>
    <name evidence="3" type="ORF">U5822_15955</name>
</gene>
<proteinExistence type="predicted"/>
<organism evidence="3 4">
    <name type="scientific">Marinobacter qingdaonensis</name>
    <dbReference type="NCBI Taxonomy" id="3108486"/>
    <lineage>
        <taxon>Bacteria</taxon>
        <taxon>Pseudomonadati</taxon>
        <taxon>Pseudomonadota</taxon>
        <taxon>Gammaproteobacteria</taxon>
        <taxon>Pseudomonadales</taxon>
        <taxon>Marinobacteraceae</taxon>
        <taxon>Marinobacter</taxon>
    </lineage>
</organism>
<dbReference type="Proteomes" id="UP001305746">
    <property type="component" value="Unassembled WGS sequence"/>
</dbReference>
<name>A0ABU5P271_9GAMM</name>
<keyword evidence="4" id="KW-1185">Reference proteome</keyword>
<dbReference type="InterPro" id="IPR012495">
    <property type="entry name" value="TadE-like_dom"/>
</dbReference>
<evidence type="ECO:0000313" key="3">
    <source>
        <dbReference type="EMBL" id="MEA1082170.1"/>
    </source>
</evidence>
<reference evidence="3 4" key="1">
    <citation type="submission" date="2023-12" db="EMBL/GenBank/DDBJ databases">
        <title>Marinobacter qingdaonensis sp. nov., isolated from the intertidal sediment of Qingdao, PR China.</title>
        <authorList>
            <person name="Li Y."/>
        </authorList>
    </citation>
    <scope>NUCLEOTIDE SEQUENCE [LARGE SCALE GENOMIC DNA]</scope>
    <source>
        <strain evidence="3 4">ASW11-75</strain>
    </source>
</reference>
<sequence>MNSHSRTQLGVHTVEFAIVGSMFFILLFGAIEFGRLMFVWNTLDEVSRKSARVAAVCPIDHSAIRRVGMFDVAGSSGASPVLPALDESNIRIEYLNAAGAPVDPATNYLDIAFVRTEVNAVRHRLIVPFFMREFDLPPFTTVLPRESLGVSPEGTECFGTVG</sequence>
<evidence type="ECO:0000313" key="4">
    <source>
        <dbReference type="Proteomes" id="UP001305746"/>
    </source>
</evidence>
<dbReference type="RefSeq" id="WP_322856602.1">
    <property type="nucleotide sequence ID" value="NZ_JAYDCJ010000003.1"/>
</dbReference>
<keyword evidence="1" id="KW-0812">Transmembrane</keyword>